<dbReference type="AlphaFoldDB" id="A0A6J4TCB1"/>
<dbReference type="Pfam" id="PF00561">
    <property type="entry name" value="Abhydrolase_1"/>
    <property type="match status" value="1"/>
</dbReference>
<dbReference type="PRINTS" id="PR00412">
    <property type="entry name" value="EPOXHYDRLASE"/>
</dbReference>
<dbReference type="EMBL" id="CADCVU010000207">
    <property type="protein sequence ID" value="CAA9519319.1"/>
    <property type="molecule type" value="Genomic_DNA"/>
</dbReference>
<organism evidence="2">
    <name type="scientific">uncultured Solirubrobacterales bacterium</name>
    <dbReference type="NCBI Taxonomy" id="768556"/>
    <lineage>
        <taxon>Bacteria</taxon>
        <taxon>Bacillati</taxon>
        <taxon>Actinomycetota</taxon>
        <taxon>Thermoleophilia</taxon>
        <taxon>Solirubrobacterales</taxon>
        <taxon>environmental samples</taxon>
    </lineage>
</organism>
<dbReference type="PANTHER" id="PTHR43194:SF2">
    <property type="entry name" value="PEROXISOMAL MEMBRANE PROTEIN LPX1"/>
    <property type="match status" value="1"/>
</dbReference>
<proteinExistence type="predicted"/>
<feature type="domain" description="AB hydrolase-1" evidence="1">
    <location>
        <begin position="2"/>
        <end position="225"/>
    </location>
</feature>
<evidence type="ECO:0000313" key="2">
    <source>
        <dbReference type="EMBL" id="CAA9519319.1"/>
    </source>
</evidence>
<sequence length="265" mass="28816">MMAPLAERYCVIAPDLRGHGQSAGPRGDYSLGAHASGVRDLLVTLERERATFVGHSLGGGIVMQLAYQYPELCERMVLVSSGGLGAEVHPALRAASLPGSELVLPFIAGRGVRGAGTVLSRAFGRLGMQASTDVVEFARGYGSLSDREAREAFMHTLRAVIDPRGQRVSARDRLYLAAELPTLFVWGQRDRIIPPRHGRSAQADIPGSRLETLDDSGHFPHLDEPDRFVTILDDFVATTKAAYLRAEDMRRRLQRGAPATESRGD</sequence>
<evidence type="ECO:0000259" key="1">
    <source>
        <dbReference type="Pfam" id="PF00561"/>
    </source>
</evidence>
<reference evidence="2" key="1">
    <citation type="submission" date="2020-02" db="EMBL/GenBank/DDBJ databases">
        <authorList>
            <person name="Meier V. D."/>
        </authorList>
    </citation>
    <scope>NUCLEOTIDE SEQUENCE</scope>
    <source>
        <strain evidence="2">AVDCRST_MAG45</strain>
    </source>
</reference>
<dbReference type="GO" id="GO:0003824">
    <property type="term" value="F:catalytic activity"/>
    <property type="evidence" value="ECO:0007669"/>
    <property type="project" value="InterPro"/>
</dbReference>
<dbReference type="InterPro" id="IPR050228">
    <property type="entry name" value="Carboxylesterase_BioH"/>
</dbReference>
<dbReference type="PANTHER" id="PTHR43194">
    <property type="entry name" value="HYDROLASE ALPHA/BETA FOLD FAMILY"/>
    <property type="match status" value="1"/>
</dbReference>
<dbReference type="Gene3D" id="3.40.50.1820">
    <property type="entry name" value="alpha/beta hydrolase"/>
    <property type="match status" value="1"/>
</dbReference>
<name>A0A6J4TCB1_9ACTN</name>
<accession>A0A6J4TCB1</accession>
<dbReference type="InterPro" id="IPR000073">
    <property type="entry name" value="AB_hydrolase_1"/>
</dbReference>
<dbReference type="InterPro" id="IPR029058">
    <property type="entry name" value="AB_hydrolase_fold"/>
</dbReference>
<protein>
    <recommendedName>
        <fullName evidence="1">AB hydrolase-1 domain-containing protein</fullName>
    </recommendedName>
</protein>
<dbReference type="SUPFAM" id="SSF53474">
    <property type="entry name" value="alpha/beta-Hydrolases"/>
    <property type="match status" value="1"/>
</dbReference>
<gene>
    <name evidence="2" type="ORF">AVDCRST_MAG45-2398</name>
</gene>
<dbReference type="PRINTS" id="PR00111">
    <property type="entry name" value="ABHYDROLASE"/>
</dbReference>
<dbReference type="InterPro" id="IPR000639">
    <property type="entry name" value="Epox_hydrolase-like"/>
</dbReference>